<dbReference type="Proteomes" id="UP001392437">
    <property type="component" value="Unassembled WGS sequence"/>
</dbReference>
<accession>A0AAW0QJL8</accession>
<protein>
    <submittedName>
        <fullName evidence="1">Uncharacterized protein</fullName>
    </submittedName>
</protein>
<evidence type="ECO:0000313" key="2">
    <source>
        <dbReference type="Proteomes" id="UP001392437"/>
    </source>
</evidence>
<dbReference type="AlphaFoldDB" id="A0AAW0QJL8"/>
<sequence>MSGPTTRHDADPDAEKATAAAHFEPNLGAPAVVDPAVERSVVRKLDHRIVPLVAFLCKSSARAKIAKIAGARILNRQPGRVFNGVFWLTNGRNPHRAVLLSFLDRSNIG</sequence>
<organism evidence="1 2">
    <name type="scientific">Apiospora kogelbergensis</name>
    <dbReference type="NCBI Taxonomy" id="1337665"/>
    <lineage>
        <taxon>Eukaryota</taxon>
        <taxon>Fungi</taxon>
        <taxon>Dikarya</taxon>
        <taxon>Ascomycota</taxon>
        <taxon>Pezizomycotina</taxon>
        <taxon>Sordariomycetes</taxon>
        <taxon>Xylariomycetidae</taxon>
        <taxon>Amphisphaeriales</taxon>
        <taxon>Apiosporaceae</taxon>
        <taxon>Apiospora</taxon>
    </lineage>
</organism>
<proteinExistence type="predicted"/>
<gene>
    <name evidence="1" type="ORF">PG999_010288</name>
</gene>
<comment type="caution">
    <text evidence="1">The sequence shown here is derived from an EMBL/GenBank/DDBJ whole genome shotgun (WGS) entry which is preliminary data.</text>
</comment>
<name>A0AAW0QJL8_9PEZI</name>
<reference evidence="1 2" key="1">
    <citation type="submission" date="2023-01" db="EMBL/GenBank/DDBJ databases">
        <title>Analysis of 21 Apiospora genomes using comparative genomics revels a genus with tremendous synthesis potential of carbohydrate active enzymes and secondary metabolites.</title>
        <authorList>
            <person name="Sorensen T."/>
        </authorList>
    </citation>
    <scope>NUCLEOTIDE SEQUENCE [LARGE SCALE GENOMIC DNA]</scope>
    <source>
        <strain evidence="1 2">CBS 117206</strain>
    </source>
</reference>
<evidence type="ECO:0000313" key="1">
    <source>
        <dbReference type="EMBL" id="KAK8099914.1"/>
    </source>
</evidence>
<keyword evidence="2" id="KW-1185">Reference proteome</keyword>
<dbReference type="EMBL" id="JAQQWP010000009">
    <property type="protein sequence ID" value="KAK8099914.1"/>
    <property type="molecule type" value="Genomic_DNA"/>
</dbReference>